<dbReference type="AlphaFoldDB" id="A0A918UZW8"/>
<gene>
    <name evidence="2" type="ORF">GCM10010387_45730</name>
</gene>
<reference evidence="2" key="2">
    <citation type="submission" date="2020-09" db="EMBL/GenBank/DDBJ databases">
        <authorList>
            <person name="Sun Q."/>
            <person name="Ohkuma M."/>
        </authorList>
    </citation>
    <scope>NUCLEOTIDE SEQUENCE</scope>
    <source>
        <strain evidence="2">JCM 4988</strain>
    </source>
</reference>
<reference evidence="2" key="1">
    <citation type="journal article" date="2014" name="Int. J. Syst. Evol. Microbiol.">
        <title>Complete genome sequence of Corynebacterium casei LMG S-19264T (=DSM 44701T), isolated from a smear-ripened cheese.</title>
        <authorList>
            <consortium name="US DOE Joint Genome Institute (JGI-PGF)"/>
            <person name="Walter F."/>
            <person name="Albersmeier A."/>
            <person name="Kalinowski J."/>
            <person name="Ruckert C."/>
        </authorList>
    </citation>
    <scope>NUCLEOTIDE SEQUENCE</scope>
    <source>
        <strain evidence="2">JCM 4988</strain>
    </source>
</reference>
<comment type="caution">
    <text evidence="2">The sequence shown here is derived from an EMBL/GenBank/DDBJ whole genome shotgun (WGS) entry which is preliminary data.</text>
</comment>
<dbReference type="EMBL" id="BMWG01000016">
    <property type="protein sequence ID" value="GGZ46209.1"/>
    <property type="molecule type" value="Genomic_DNA"/>
</dbReference>
<dbReference type="Proteomes" id="UP000630936">
    <property type="component" value="Unassembled WGS sequence"/>
</dbReference>
<proteinExistence type="predicted"/>
<keyword evidence="3" id="KW-1185">Reference proteome</keyword>
<protein>
    <submittedName>
        <fullName evidence="2">Uncharacterized protein</fullName>
    </submittedName>
</protein>
<sequence>MTRRCRSVSPELSALIPGGRPGRERAALEGSAPSGLVAASVMACIGSNRFWERSWAVMAALSAVVVTSAPLEWSP</sequence>
<evidence type="ECO:0000313" key="3">
    <source>
        <dbReference type="Proteomes" id="UP000630936"/>
    </source>
</evidence>
<feature type="region of interest" description="Disordered" evidence="1">
    <location>
        <begin position="1"/>
        <end position="27"/>
    </location>
</feature>
<evidence type="ECO:0000256" key="1">
    <source>
        <dbReference type="SAM" id="MobiDB-lite"/>
    </source>
</evidence>
<accession>A0A918UZW8</accession>
<name>A0A918UZW8_9ACTN</name>
<organism evidence="2 3">
    <name type="scientific">Streptomyces inusitatus</name>
    <dbReference type="NCBI Taxonomy" id="68221"/>
    <lineage>
        <taxon>Bacteria</taxon>
        <taxon>Bacillati</taxon>
        <taxon>Actinomycetota</taxon>
        <taxon>Actinomycetes</taxon>
        <taxon>Kitasatosporales</taxon>
        <taxon>Streptomycetaceae</taxon>
        <taxon>Streptomyces</taxon>
    </lineage>
</organism>
<evidence type="ECO:0000313" key="2">
    <source>
        <dbReference type="EMBL" id="GGZ46209.1"/>
    </source>
</evidence>